<dbReference type="PATRIC" id="fig|136857.5.peg.628"/>
<keyword evidence="2" id="KW-1185">Reference proteome</keyword>
<evidence type="ECO:0000313" key="2">
    <source>
        <dbReference type="Proteomes" id="UP000035540"/>
    </source>
</evidence>
<dbReference type="KEGG" id="cted:CTEST_03175"/>
<reference evidence="1 2" key="1">
    <citation type="journal article" date="2015" name="Genome Announc.">
        <title>Complete Genome Sequence of the Type Strain Corynebacterium testudinoris DSM 44614, Recovered from Necrotic Lesions in the Mouth of a Tortoise.</title>
        <authorList>
            <person name="Ruckert C."/>
            <person name="Kriete M."/>
            <person name="Jaenicke S."/>
            <person name="Winkler A."/>
            <person name="Tauch A."/>
        </authorList>
    </citation>
    <scope>NUCLEOTIDE SEQUENCE [LARGE SCALE GENOMIC DNA]</scope>
    <source>
        <strain evidence="1 2">DSM 44614</strain>
    </source>
</reference>
<dbReference type="AlphaFoldDB" id="A0A0G3H5P3"/>
<organism evidence="1 2">
    <name type="scientific">Corynebacterium testudinoris</name>
    <dbReference type="NCBI Taxonomy" id="136857"/>
    <lineage>
        <taxon>Bacteria</taxon>
        <taxon>Bacillati</taxon>
        <taxon>Actinomycetota</taxon>
        <taxon>Actinomycetes</taxon>
        <taxon>Mycobacteriales</taxon>
        <taxon>Corynebacteriaceae</taxon>
        <taxon>Corynebacterium</taxon>
    </lineage>
</organism>
<protein>
    <submittedName>
        <fullName evidence="1">Uncharacterized protein</fullName>
    </submittedName>
</protein>
<accession>A0A0G3H5P3</accession>
<gene>
    <name evidence="1" type="ORF">CTEST_03175</name>
</gene>
<dbReference type="RefSeq" id="WP_047252506.1">
    <property type="nucleotide sequence ID" value="NZ_CP011545.1"/>
</dbReference>
<dbReference type="OrthoDB" id="4412961at2"/>
<dbReference type="EMBL" id="CP011545">
    <property type="protein sequence ID" value="AKK08090.1"/>
    <property type="molecule type" value="Genomic_DNA"/>
</dbReference>
<dbReference type="Proteomes" id="UP000035540">
    <property type="component" value="Chromosome"/>
</dbReference>
<proteinExistence type="predicted"/>
<sequence length="144" mass="15473">MLMPIPGLTHLKLLVPSTPLIDVRATPPRTIPTADSTQLSTSLVVIALEAAFGMRRASQLNATRFGMSVRTHIAARQRSGLRPEPVRMGALHLQDDGELFGTAHAGGRAYAFTGCVDKQRLLSFRVLSGPTPNYPGTQHAPPPI</sequence>
<reference evidence="2" key="2">
    <citation type="submission" date="2015-05" db="EMBL/GenBank/DDBJ databases">
        <title>Complete genome sequence of Corynebacterium testudinoris DSM 44614, recovered from necrotic lesions in the mouth of a tortoise.</title>
        <authorList>
            <person name="Ruckert C."/>
            <person name="Albersmeier A."/>
            <person name="Winkler A."/>
            <person name="Tauch A."/>
        </authorList>
    </citation>
    <scope>NUCLEOTIDE SEQUENCE [LARGE SCALE GENOMIC DNA]</scope>
    <source>
        <strain evidence="2">DSM 44614</strain>
    </source>
</reference>
<evidence type="ECO:0000313" key="1">
    <source>
        <dbReference type="EMBL" id="AKK08090.1"/>
    </source>
</evidence>
<dbReference type="STRING" id="136857.CTEST_03175"/>
<name>A0A0G3H5P3_9CORY</name>